<reference evidence="6" key="2">
    <citation type="submission" date="2020-09" db="EMBL/GenBank/DDBJ databases">
        <authorList>
            <person name="Sun Q."/>
            <person name="Ohkuma M."/>
        </authorList>
    </citation>
    <scope>NUCLEOTIDE SEQUENCE</scope>
    <source>
        <strain evidence="6">JCM 4125</strain>
    </source>
</reference>
<dbReference type="GO" id="GO:0003677">
    <property type="term" value="F:DNA binding"/>
    <property type="evidence" value="ECO:0007669"/>
    <property type="project" value="UniProtKB-UniRule"/>
</dbReference>
<organism evidence="6 7">
    <name type="scientific">Streptomyces phaeofaciens</name>
    <dbReference type="NCBI Taxonomy" id="68254"/>
    <lineage>
        <taxon>Bacteria</taxon>
        <taxon>Bacillati</taxon>
        <taxon>Actinomycetota</taxon>
        <taxon>Actinomycetes</taxon>
        <taxon>Kitasatosporales</taxon>
        <taxon>Streptomycetaceae</taxon>
        <taxon>Streptomyces</taxon>
    </lineage>
</organism>
<evidence type="ECO:0000256" key="4">
    <source>
        <dbReference type="PROSITE-ProRule" id="PRU00335"/>
    </source>
</evidence>
<feature type="DNA-binding region" description="H-T-H motif" evidence="4">
    <location>
        <begin position="32"/>
        <end position="51"/>
    </location>
</feature>
<dbReference type="SUPFAM" id="SSF48498">
    <property type="entry name" value="Tetracyclin repressor-like, C-terminal domain"/>
    <property type="match status" value="1"/>
</dbReference>
<dbReference type="InterPro" id="IPR036271">
    <property type="entry name" value="Tet_transcr_reg_TetR-rel_C_sf"/>
</dbReference>
<keyword evidence="3" id="KW-0804">Transcription</keyword>
<evidence type="ECO:0000256" key="2">
    <source>
        <dbReference type="ARBA" id="ARBA00023125"/>
    </source>
</evidence>
<reference evidence="6" key="1">
    <citation type="journal article" date="2014" name="Int. J. Syst. Evol. Microbiol.">
        <title>Complete genome sequence of Corynebacterium casei LMG S-19264T (=DSM 44701T), isolated from a smear-ripened cheese.</title>
        <authorList>
            <consortium name="US DOE Joint Genome Institute (JGI-PGF)"/>
            <person name="Walter F."/>
            <person name="Albersmeier A."/>
            <person name="Kalinowski J."/>
            <person name="Ruckert C."/>
        </authorList>
    </citation>
    <scope>NUCLEOTIDE SEQUENCE</scope>
    <source>
        <strain evidence="6">JCM 4125</strain>
    </source>
</reference>
<sequence length="195" mass="20980">MRYTEEDKERTRRRILESAGRLFKADGIGGTGIAGLMSDVGLTNGAFYKHFSSKDDLVANAVISQLAVQLSRVNALPPGRAGLQEFIRYYLSPEHRDNAALGCPSAALLNEISRHSTEVRQAFTDSFAAFIDALASRVNPDNPTASTTAVTTAFALMAGTMQISRALTDTTLADELLRRAATDALTLLDTAANQN</sequence>
<dbReference type="PROSITE" id="PS50977">
    <property type="entry name" value="HTH_TETR_2"/>
    <property type="match status" value="1"/>
</dbReference>
<dbReference type="InterPro" id="IPR009057">
    <property type="entry name" value="Homeodomain-like_sf"/>
</dbReference>
<keyword evidence="7" id="KW-1185">Reference proteome</keyword>
<evidence type="ECO:0000313" key="7">
    <source>
        <dbReference type="Proteomes" id="UP000646776"/>
    </source>
</evidence>
<accession>A0A918HQX3</accession>
<dbReference type="PANTHER" id="PTHR47506:SF7">
    <property type="entry name" value="TRANSCRIPTIONAL REGULATORY PROTEIN"/>
    <property type="match status" value="1"/>
</dbReference>
<feature type="domain" description="HTH tetR-type" evidence="5">
    <location>
        <begin position="9"/>
        <end position="69"/>
    </location>
</feature>
<proteinExistence type="predicted"/>
<dbReference type="InterPro" id="IPR001647">
    <property type="entry name" value="HTH_TetR"/>
</dbReference>
<dbReference type="SUPFAM" id="SSF46689">
    <property type="entry name" value="Homeodomain-like"/>
    <property type="match status" value="1"/>
</dbReference>
<dbReference type="Pfam" id="PF00440">
    <property type="entry name" value="TetR_N"/>
    <property type="match status" value="1"/>
</dbReference>
<name>A0A918HQX3_9ACTN</name>
<gene>
    <name evidence="6" type="ORF">GCM10010226_88850</name>
</gene>
<dbReference type="Proteomes" id="UP000646776">
    <property type="component" value="Unassembled WGS sequence"/>
</dbReference>
<dbReference type="PRINTS" id="PR00455">
    <property type="entry name" value="HTHTETR"/>
</dbReference>
<dbReference type="RefSeq" id="WP_189718291.1">
    <property type="nucleotide sequence ID" value="NZ_BMSA01000054.1"/>
</dbReference>
<evidence type="ECO:0000256" key="3">
    <source>
        <dbReference type="ARBA" id="ARBA00023163"/>
    </source>
</evidence>
<protein>
    <submittedName>
        <fullName evidence="6">TetR family transcriptional regulator</fullName>
    </submittedName>
</protein>
<comment type="caution">
    <text evidence="6">The sequence shown here is derived from an EMBL/GenBank/DDBJ whole genome shotgun (WGS) entry which is preliminary data.</text>
</comment>
<dbReference type="EMBL" id="BMSA01000054">
    <property type="protein sequence ID" value="GGT97620.1"/>
    <property type="molecule type" value="Genomic_DNA"/>
</dbReference>
<evidence type="ECO:0000313" key="6">
    <source>
        <dbReference type="EMBL" id="GGT97620.1"/>
    </source>
</evidence>
<dbReference type="Gene3D" id="1.10.357.10">
    <property type="entry name" value="Tetracycline Repressor, domain 2"/>
    <property type="match status" value="1"/>
</dbReference>
<dbReference type="Gene3D" id="1.10.10.60">
    <property type="entry name" value="Homeodomain-like"/>
    <property type="match status" value="1"/>
</dbReference>
<keyword evidence="2 4" id="KW-0238">DNA-binding</keyword>
<keyword evidence="1" id="KW-0805">Transcription regulation</keyword>
<evidence type="ECO:0000259" key="5">
    <source>
        <dbReference type="PROSITE" id="PS50977"/>
    </source>
</evidence>
<dbReference type="PANTHER" id="PTHR47506">
    <property type="entry name" value="TRANSCRIPTIONAL REGULATORY PROTEIN"/>
    <property type="match status" value="1"/>
</dbReference>
<evidence type="ECO:0000256" key="1">
    <source>
        <dbReference type="ARBA" id="ARBA00023015"/>
    </source>
</evidence>
<dbReference type="AlphaFoldDB" id="A0A918HQX3"/>